<dbReference type="Proteomes" id="UP000221011">
    <property type="component" value="Chromosome"/>
</dbReference>
<feature type="domain" description="Cation/H+ exchanger transmembrane" evidence="9">
    <location>
        <begin position="75"/>
        <end position="452"/>
    </location>
</feature>
<comment type="subcellular location">
    <subcellularLocation>
        <location evidence="1">Membrane</location>
        <topology evidence="1">Multi-pass membrane protein</topology>
    </subcellularLocation>
</comment>
<protein>
    <submittedName>
        <fullName evidence="10">Na(+)/H(+) antiporter</fullName>
    </submittedName>
</protein>
<feature type="transmembrane region" description="Helical" evidence="8">
    <location>
        <begin position="256"/>
        <end position="278"/>
    </location>
</feature>
<proteinExistence type="predicted"/>
<evidence type="ECO:0000256" key="8">
    <source>
        <dbReference type="SAM" id="Phobius"/>
    </source>
</evidence>
<evidence type="ECO:0000313" key="11">
    <source>
        <dbReference type="Proteomes" id="UP000221011"/>
    </source>
</evidence>
<keyword evidence="11" id="KW-1185">Reference proteome</keyword>
<sequence>MAFDTSGRSPGQRYRRAAAVAWAVVVPLALIGFLAVHVMSDGAKEPLSQAGSPHRESPTGHFLLAAATVLVACRIGGSLMRRLRQPAVMGEICAGLALGPALLGQVSPEAAHWLFPASSLPLLDGLAQLGLVLFMFGVGQELAHVRMRGTLTRAVLVTHASLLIPFAGGTAAAVALLATDSGTGGVRPVVFVLFVGCALSITAFPVLARILADLGRMRTEPGRLSLFAAAVGDGVGWLVLAALLAGARGGATPGGLLFDALGTLALVALFLGPVRRLLRRLPALNDGRTADIGTTTGLVAGIAATSALTAALGVHQLIGAMLAGLVWPVRRRPADQVARRLARSAASTLLPFFFFFEFGLHTDLSTLRWDGRTVLTLLGLTCLATVTKVVGPAVTARLTGMSWRSAYTLGVLLNARGLTELVVLQVGYQAGIIDERLLGILTLVALITTAMTSVLLHCGRAASQHGPRELRDQQDRLDQQDQRDSVGDEGMRTGQPV</sequence>
<dbReference type="PANTHER" id="PTHR32468:SF0">
    <property type="entry name" value="K(+)_H(+) ANTIPORTER 1"/>
    <property type="match status" value="1"/>
</dbReference>
<keyword evidence="4 8" id="KW-1133">Transmembrane helix</keyword>
<feature type="compositionally biased region" description="Basic and acidic residues" evidence="7">
    <location>
        <begin position="466"/>
        <end position="491"/>
    </location>
</feature>
<feature type="transmembrane region" description="Helical" evidence="8">
    <location>
        <begin position="88"/>
        <end position="106"/>
    </location>
</feature>
<dbReference type="GO" id="GO:0015297">
    <property type="term" value="F:antiporter activity"/>
    <property type="evidence" value="ECO:0007669"/>
    <property type="project" value="InterPro"/>
</dbReference>
<evidence type="ECO:0000256" key="4">
    <source>
        <dbReference type="ARBA" id="ARBA00022989"/>
    </source>
</evidence>
<feature type="transmembrane region" description="Helical" evidence="8">
    <location>
        <begin position="190"/>
        <end position="212"/>
    </location>
</feature>
<evidence type="ECO:0000256" key="7">
    <source>
        <dbReference type="SAM" id="MobiDB-lite"/>
    </source>
</evidence>
<feature type="transmembrane region" description="Helical" evidence="8">
    <location>
        <begin position="341"/>
        <end position="361"/>
    </location>
</feature>
<dbReference type="InterPro" id="IPR006153">
    <property type="entry name" value="Cation/H_exchanger_TM"/>
</dbReference>
<keyword evidence="5" id="KW-0406">Ion transport</keyword>
<evidence type="ECO:0000259" key="9">
    <source>
        <dbReference type="Pfam" id="PF00999"/>
    </source>
</evidence>
<reference evidence="10 11" key="1">
    <citation type="submission" date="2017-08" db="EMBL/GenBank/DDBJ databases">
        <title>Complete Genome Sequence of Streptomyces formicae KY5, the formicamycin producer.</title>
        <authorList>
            <person name="Holmes N.A."/>
            <person name="Devine R."/>
            <person name="Qin Z."/>
            <person name="Seipke R.F."/>
            <person name="Wilkinson B."/>
            <person name="Hutchings M.I."/>
        </authorList>
    </citation>
    <scope>NUCLEOTIDE SEQUENCE [LARGE SCALE GENOMIC DNA]</scope>
    <source>
        <strain evidence="10 11">KY5</strain>
    </source>
</reference>
<dbReference type="InterPro" id="IPR038770">
    <property type="entry name" value="Na+/solute_symporter_sf"/>
</dbReference>
<evidence type="ECO:0000256" key="3">
    <source>
        <dbReference type="ARBA" id="ARBA00022692"/>
    </source>
</evidence>
<keyword evidence="2" id="KW-0813">Transport</keyword>
<feature type="region of interest" description="Disordered" evidence="7">
    <location>
        <begin position="466"/>
        <end position="497"/>
    </location>
</feature>
<gene>
    <name evidence="10" type="ORF">KY5_1049c</name>
</gene>
<feature type="transmembrane region" description="Helical" evidence="8">
    <location>
        <begin position="438"/>
        <end position="458"/>
    </location>
</feature>
<dbReference type="InterPro" id="IPR050794">
    <property type="entry name" value="CPA2_transporter"/>
</dbReference>
<feature type="transmembrane region" description="Helical" evidence="8">
    <location>
        <begin position="373"/>
        <end position="394"/>
    </location>
</feature>
<dbReference type="EMBL" id="CP022685">
    <property type="protein sequence ID" value="ATL26067.1"/>
    <property type="molecule type" value="Genomic_DNA"/>
</dbReference>
<organism evidence="10 11">
    <name type="scientific">Streptomyces formicae</name>
    <dbReference type="NCBI Taxonomy" id="1616117"/>
    <lineage>
        <taxon>Bacteria</taxon>
        <taxon>Bacillati</taxon>
        <taxon>Actinomycetota</taxon>
        <taxon>Actinomycetes</taxon>
        <taxon>Kitasatosporales</taxon>
        <taxon>Streptomycetaceae</taxon>
        <taxon>Streptomyces</taxon>
    </lineage>
</organism>
<dbReference type="RefSeq" id="WP_098241097.1">
    <property type="nucleotide sequence ID" value="NZ_CP022685.1"/>
</dbReference>
<evidence type="ECO:0000313" key="10">
    <source>
        <dbReference type="EMBL" id="ATL26067.1"/>
    </source>
</evidence>
<dbReference type="GO" id="GO:0016020">
    <property type="term" value="C:membrane"/>
    <property type="evidence" value="ECO:0007669"/>
    <property type="project" value="UniProtKB-SubCell"/>
</dbReference>
<name>A0A291Q3J6_9ACTN</name>
<feature type="transmembrane region" description="Helical" evidence="8">
    <location>
        <begin position="224"/>
        <end position="244"/>
    </location>
</feature>
<evidence type="ECO:0000256" key="6">
    <source>
        <dbReference type="ARBA" id="ARBA00023136"/>
    </source>
</evidence>
<feature type="transmembrane region" description="Helical" evidence="8">
    <location>
        <begin position="20"/>
        <end position="39"/>
    </location>
</feature>
<dbReference type="PANTHER" id="PTHR32468">
    <property type="entry name" value="CATION/H + ANTIPORTER"/>
    <property type="match status" value="1"/>
</dbReference>
<evidence type="ECO:0000256" key="5">
    <source>
        <dbReference type="ARBA" id="ARBA00023065"/>
    </source>
</evidence>
<keyword evidence="3 8" id="KW-0812">Transmembrane</keyword>
<keyword evidence="6 8" id="KW-0472">Membrane</keyword>
<dbReference type="Gene3D" id="1.20.1530.20">
    <property type="match status" value="1"/>
</dbReference>
<feature type="transmembrane region" description="Helical" evidence="8">
    <location>
        <begin position="155"/>
        <end position="178"/>
    </location>
</feature>
<dbReference type="AlphaFoldDB" id="A0A291Q3J6"/>
<dbReference type="Pfam" id="PF00999">
    <property type="entry name" value="Na_H_Exchanger"/>
    <property type="match status" value="1"/>
</dbReference>
<accession>A0A291Q3J6</accession>
<feature type="transmembrane region" description="Helical" evidence="8">
    <location>
        <begin position="126"/>
        <end position="143"/>
    </location>
</feature>
<evidence type="ECO:0000256" key="1">
    <source>
        <dbReference type="ARBA" id="ARBA00004141"/>
    </source>
</evidence>
<dbReference type="GO" id="GO:1902600">
    <property type="term" value="P:proton transmembrane transport"/>
    <property type="evidence" value="ECO:0007669"/>
    <property type="project" value="InterPro"/>
</dbReference>
<evidence type="ECO:0000256" key="2">
    <source>
        <dbReference type="ARBA" id="ARBA00022448"/>
    </source>
</evidence>
<feature type="transmembrane region" description="Helical" evidence="8">
    <location>
        <begin position="59"/>
        <end position="76"/>
    </location>
</feature>
<dbReference type="KEGG" id="sfk:KY5_1049c"/>